<evidence type="ECO:0000313" key="1">
    <source>
        <dbReference type="EMBL" id="SOY74749.1"/>
    </source>
</evidence>
<evidence type="ECO:0000313" key="2">
    <source>
        <dbReference type="Proteomes" id="UP000257016"/>
    </source>
</evidence>
<protein>
    <submittedName>
        <fullName evidence="1">Uncharacterized protein</fullName>
    </submittedName>
</protein>
<accession>A0A976AAW4</accession>
<dbReference type="AlphaFoldDB" id="A0A976AAW4"/>
<name>A0A976AAW4_9BURK</name>
<reference evidence="1 2" key="1">
    <citation type="submission" date="2018-01" db="EMBL/GenBank/DDBJ databases">
        <authorList>
            <person name="Clerissi C."/>
        </authorList>
    </citation>
    <scope>NUCLEOTIDE SEQUENCE [LARGE SCALE GENOMIC DNA]</scope>
    <source>
        <strain evidence="1">Cupriavidus taiwanensis LMG 19430</strain>
    </source>
</reference>
<sequence length="77" mass="8163">MPVPSSVTRKWSVRSVPPARPEAAVAVAVPAVGAAAGAAVESAEAQVRMMPVSTGSKREDFIVLPLERRLLRLRRSA</sequence>
<organism evidence="1 2">
    <name type="scientific">Cupriavidus taiwanensis</name>
    <dbReference type="NCBI Taxonomy" id="164546"/>
    <lineage>
        <taxon>Bacteria</taxon>
        <taxon>Pseudomonadati</taxon>
        <taxon>Pseudomonadota</taxon>
        <taxon>Betaproteobacteria</taxon>
        <taxon>Burkholderiales</taxon>
        <taxon>Burkholderiaceae</taxon>
        <taxon>Cupriavidus</taxon>
    </lineage>
</organism>
<dbReference type="EMBL" id="OFSN01000021">
    <property type="protein sequence ID" value="SOY74749.1"/>
    <property type="molecule type" value="Genomic_DNA"/>
</dbReference>
<comment type="caution">
    <text evidence="1">The sequence shown here is derived from an EMBL/GenBank/DDBJ whole genome shotgun (WGS) entry which is preliminary data.</text>
</comment>
<gene>
    <name evidence="1" type="ORF">CBM2586_B30114</name>
</gene>
<dbReference type="Proteomes" id="UP000257016">
    <property type="component" value="Unassembled WGS sequence"/>
</dbReference>
<proteinExistence type="predicted"/>